<feature type="domain" description="Response regulatory" evidence="8">
    <location>
        <begin position="5"/>
        <end position="121"/>
    </location>
</feature>
<dbReference type="Gene3D" id="3.40.50.2300">
    <property type="match status" value="1"/>
</dbReference>
<feature type="domain" description="HTH luxR-type" evidence="7">
    <location>
        <begin position="144"/>
        <end position="209"/>
    </location>
</feature>
<dbReference type="Proteomes" id="UP000601768">
    <property type="component" value="Unassembled WGS sequence"/>
</dbReference>
<gene>
    <name evidence="9" type="primary">uvrY</name>
    <name evidence="9" type="ORF">H8B19_01150</name>
</gene>
<evidence type="ECO:0000256" key="3">
    <source>
        <dbReference type="ARBA" id="ARBA00023015"/>
    </source>
</evidence>
<dbReference type="AlphaFoldDB" id="A0A8J6M2J8"/>
<keyword evidence="3" id="KW-0805">Transcription regulation</keyword>
<keyword evidence="1 6" id="KW-0597">Phosphoprotein</keyword>
<dbReference type="PANTHER" id="PTHR43214:SF3">
    <property type="entry name" value="RESPONSE REGULATOR UVRY"/>
    <property type="match status" value="1"/>
</dbReference>
<dbReference type="GO" id="GO:0003677">
    <property type="term" value="F:DNA binding"/>
    <property type="evidence" value="ECO:0007669"/>
    <property type="project" value="UniProtKB-KW"/>
</dbReference>
<dbReference type="PROSITE" id="PS50110">
    <property type="entry name" value="RESPONSE_REGULATORY"/>
    <property type="match status" value="1"/>
</dbReference>
<evidence type="ECO:0000313" key="10">
    <source>
        <dbReference type="Proteomes" id="UP000601768"/>
    </source>
</evidence>
<dbReference type="CDD" id="cd17535">
    <property type="entry name" value="REC_NarL-like"/>
    <property type="match status" value="1"/>
</dbReference>
<dbReference type="NCBIfam" id="NF007018">
    <property type="entry name" value="PRK09483.1"/>
    <property type="match status" value="1"/>
</dbReference>
<dbReference type="InterPro" id="IPR011006">
    <property type="entry name" value="CheY-like_superfamily"/>
</dbReference>
<dbReference type="PROSITE" id="PS00622">
    <property type="entry name" value="HTH_LUXR_1"/>
    <property type="match status" value="1"/>
</dbReference>
<dbReference type="RefSeq" id="WP_186504938.1">
    <property type="nucleotide sequence ID" value="NZ_JACNEP010000001.1"/>
</dbReference>
<dbReference type="PROSITE" id="PS50043">
    <property type="entry name" value="HTH_LUXR_2"/>
    <property type="match status" value="1"/>
</dbReference>
<dbReference type="SMART" id="SM00421">
    <property type="entry name" value="HTH_LUXR"/>
    <property type="match status" value="1"/>
</dbReference>
<dbReference type="CDD" id="cd06170">
    <property type="entry name" value="LuxR_C_like"/>
    <property type="match status" value="1"/>
</dbReference>
<reference evidence="9" key="1">
    <citation type="journal article" date="2018" name="Int. J. Syst. Evol. Microbiol.">
        <title>Neptunicella marina gen. nov., sp. nov., isolated from surface seawater.</title>
        <authorList>
            <person name="Liu X."/>
            <person name="Lai Q."/>
            <person name="Du Y."/>
            <person name="Zhang X."/>
            <person name="Liu Z."/>
            <person name="Sun F."/>
            <person name="Shao Z."/>
        </authorList>
    </citation>
    <scope>NUCLEOTIDE SEQUENCE</scope>
    <source>
        <strain evidence="9">S27-2</strain>
    </source>
</reference>
<dbReference type="Pfam" id="PF00072">
    <property type="entry name" value="Response_reg"/>
    <property type="match status" value="1"/>
</dbReference>
<comment type="caution">
    <text evidence="9">The sequence shown here is derived from an EMBL/GenBank/DDBJ whole genome shotgun (WGS) entry which is preliminary data.</text>
</comment>
<evidence type="ECO:0000256" key="1">
    <source>
        <dbReference type="ARBA" id="ARBA00022553"/>
    </source>
</evidence>
<evidence type="ECO:0000256" key="6">
    <source>
        <dbReference type="PROSITE-ProRule" id="PRU00169"/>
    </source>
</evidence>
<dbReference type="EMBL" id="JACNEP010000001">
    <property type="protein sequence ID" value="MBC3764466.1"/>
    <property type="molecule type" value="Genomic_DNA"/>
</dbReference>
<dbReference type="InterPro" id="IPR000792">
    <property type="entry name" value="Tscrpt_reg_LuxR_C"/>
</dbReference>
<evidence type="ECO:0000259" key="7">
    <source>
        <dbReference type="PROSITE" id="PS50043"/>
    </source>
</evidence>
<dbReference type="InterPro" id="IPR058245">
    <property type="entry name" value="NreC/VraR/RcsB-like_REC"/>
</dbReference>
<dbReference type="InterPro" id="IPR016032">
    <property type="entry name" value="Sig_transdc_resp-reg_C-effctor"/>
</dbReference>
<evidence type="ECO:0000256" key="5">
    <source>
        <dbReference type="ARBA" id="ARBA00023163"/>
    </source>
</evidence>
<dbReference type="GO" id="GO:0000160">
    <property type="term" value="P:phosphorelay signal transduction system"/>
    <property type="evidence" value="ECO:0007669"/>
    <property type="project" value="UniProtKB-KW"/>
</dbReference>
<feature type="modified residue" description="4-aspartylphosphate" evidence="6">
    <location>
        <position position="56"/>
    </location>
</feature>
<dbReference type="Pfam" id="PF00196">
    <property type="entry name" value="GerE"/>
    <property type="match status" value="1"/>
</dbReference>
<sequence length="216" mass="23823">MASIKILLVDDHDLVRTGIRKILDDEANLKVVGEASTGEEAIKFCKDNPPDVVLMDMNMPGMGGLEALKRLIRLDLGTRLIVLSVVTDNPFPGKVMQMGADGYLTKNAPPAEMIKAIHHVYHGQKYISHELAQQIAIGQLSPSANDPFAQLSDREMQITLLITKGNKVPDIAAQLSLSAKTVNTYKYRLFEKLNVSGEVELTHLALRHKLIVMDTL</sequence>
<dbReference type="PANTHER" id="PTHR43214">
    <property type="entry name" value="TWO-COMPONENT RESPONSE REGULATOR"/>
    <property type="match status" value="1"/>
</dbReference>
<name>A0A8J6M2J8_9ALTE</name>
<keyword evidence="10" id="KW-1185">Reference proteome</keyword>
<dbReference type="InterPro" id="IPR039420">
    <property type="entry name" value="WalR-like"/>
</dbReference>
<accession>A0A8J6M2J8</accession>
<evidence type="ECO:0000256" key="4">
    <source>
        <dbReference type="ARBA" id="ARBA00023125"/>
    </source>
</evidence>
<keyword evidence="5" id="KW-0804">Transcription</keyword>
<dbReference type="PRINTS" id="PR00038">
    <property type="entry name" value="HTHLUXR"/>
</dbReference>
<dbReference type="SUPFAM" id="SSF46894">
    <property type="entry name" value="C-terminal effector domain of the bipartite response regulators"/>
    <property type="match status" value="1"/>
</dbReference>
<evidence type="ECO:0000256" key="2">
    <source>
        <dbReference type="ARBA" id="ARBA00023012"/>
    </source>
</evidence>
<organism evidence="9 10">
    <name type="scientific">Neptunicella marina</name>
    <dbReference type="NCBI Taxonomy" id="2125989"/>
    <lineage>
        <taxon>Bacteria</taxon>
        <taxon>Pseudomonadati</taxon>
        <taxon>Pseudomonadota</taxon>
        <taxon>Gammaproteobacteria</taxon>
        <taxon>Alteromonadales</taxon>
        <taxon>Alteromonadaceae</taxon>
        <taxon>Neptunicella</taxon>
    </lineage>
</organism>
<protein>
    <submittedName>
        <fullName evidence="9">UvrY/SirA/GacA family response regulator transcription factor</fullName>
    </submittedName>
</protein>
<evidence type="ECO:0000313" key="9">
    <source>
        <dbReference type="EMBL" id="MBC3764466.1"/>
    </source>
</evidence>
<keyword evidence="4" id="KW-0238">DNA-binding</keyword>
<dbReference type="SMART" id="SM00448">
    <property type="entry name" value="REC"/>
    <property type="match status" value="1"/>
</dbReference>
<evidence type="ECO:0000259" key="8">
    <source>
        <dbReference type="PROSITE" id="PS50110"/>
    </source>
</evidence>
<reference evidence="9" key="2">
    <citation type="submission" date="2020-08" db="EMBL/GenBank/DDBJ databases">
        <authorList>
            <person name="Lai Q."/>
        </authorList>
    </citation>
    <scope>NUCLEOTIDE SEQUENCE</scope>
    <source>
        <strain evidence="9">S27-2</strain>
    </source>
</reference>
<dbReference type="SUPFAM" id="SSF52172">
    <property type="entry name" value="CheY-like"/>
    <property type="match status" value="1"/>
</dbReference>
<dbReference type="InterPro" id="IPR001789">
    <property type="entry name" value="Sig_transdc_resp-reg_receiver"/>
</dbReference>
<dbReference type="GO" id="GO:0006355">
    <property type="term" value="P:regulation of DNA-templated transcription"/>
    <property type="evidence" value="ECO:0007669"/>
    <property type="project" value="InterPro"/>
</dbReference>
<proteinExistence type="predicted"/>
<keyword evidence="2" id="KW-0902">Two-component regulatory system</keyword>